<feature type="region of interest" description="Disordered" evidence="2">
    <location>
        <begin position="251"/>
        <end position="377"/>
    </location>
</feature>
<dbReference type="InterPro" id="IPR018253">
    <property type="entry name" value="DnaJ_domain_CS"/>
</dbReference>
<evidence type="ECO:0000256" key="1">
    <source>
        <dbReference type="SAM" id="Coils"/>
    </source>
</evidence>
<dbReference type="AlphaFoldDB" id="A0A6G1HYP9"/>
<proteinExistence type="predicted"/>
<dbReference type="GO" id="GO:0031072">
    <property type="term" value="F:heat shock protein binding"/>
    <property type="evidence" value="ECO:0007669"/>
    <property type="project" value="TreeGrafter"/>
</dbReference>
<dbReference type="GO" id="GO:0005737">
    <property type="term" value="C:cytoplasm"/>
    <property type="evidence" value="ECO:0007669"/>
    <property type="project" value="TreeGrafter"/>
</dbReference>
<dbReference type="PROSITE" id="PS00636">
    <property type="entry name" value="DNAJ_1"/>
    <property type="match status" value="1"/>
</dbReference>
<sequence>MPAATEDLGSPPTTINPYHVLDLSKDATEDQIKTAYRKAALRNHPDKVPESEKEAAHTAFQEIAFAYAVLSDSRRRARYDATGRTVEVLSLDDEDGEFNWADFFRAQFAEIITPDVIERFKKEYQGSEEEKLAVIEAYVLGEGDMEAVFEGVMLSDPIVDEERFRGIIDAEIEAKRVEAYDAYAKESKKKRAKRVANAKKEAKEAEEMARELGVADKLYGNGTKKGKKGEPDMDGLAAIIQQRQQERAGNFLADLEAKYAPKKRGTKRAADEFDEDAKPKRQRGKKQATVEESDDAMEDPEEEEVKIAKRPKAKPRKRLAKKLPKLDEVAEEDENEVTENKAEKTVKRKSKGTTDADLEAEAEKSAPTPRRSKRTRR</sequence>
<evidence type="ECO:0000259" key="3">
    <source>
        <dbReference type="PROSITE" id="PS50076"/>
    </source>
</evidence>
<feature type="compositionally biased region" description="Basic and acidic residues" evidence="2">
    <location>
        <begin position="268"/>
        <end position="279"/>
    </location>
</feature>
<dbReference type="EMBL" id="ML996694">
    <property type="protein sequence ID" value="KAF2400865.1"/>
    <property type="molecule type" value="Genomic_DNA"/>
</dbReference>
<dbReference type="PANTHER" id="PTHR44144">
    <property type="entry name" value="DNAJ HOMOLOG SUBFAMILY C MEMBER 9"/>
    <property type="match status" value="1"/>
</dbReference>
<dbReference type="InterPro" id="IPR036869">
    <property type="entry name" value="J_dom_sf"/>
</dbReference>
<dbReference type="SUPFAM" id="SSF46565">
    <property type="entry name" value="Chaperone J-domain"/>
    <property type="match status" value="1"/>
</dbReference>
<dbReference type="PRINTS" id="PR00625">
    <property type="entry name" value="JDOMAIN"/>
</dbReference>
<dbReference type="Gene3D" id="1.10.287.110">
    <property type="entry name" value="DnaJ domain"/>
    <property type="match status" value="1"/>
</dbReference>
<feature type="domain" description="J" evidence="3">
    <location>
        <begin position="16"/>
        <end position="83"/>
    </location>
</feature>
<reference evidence="4" key="1">
    <citation type="journal article" date="2020" name="Stud. Mycol.">
        <title>101 Dothideomycetes genomes: a test case for predicting lifestyles and emergence of pathogens.</title>
        <authorList>
            <person name="Haridas S."/>
            <person name="Albert R."/>
            <person name="Binder M."/>
            <person name="Bloem J."/>
            <person name="Labutti K."/>
            <person name="Salamov A."/>
            <person name="Andreopoulos B."/>
            <person name="Baker S."/>
            <person name="Barry K."/>
            <person name="Bills G."/>
            <person name="Bluhm B."/>
            <person name="Cannon C."/>
            <person name="Castanera R."/>
            <person name="Culley D."/>
            <person name="Daum C."/>
            <person name="Ezra D."/>
            <person name="Gonzalez J."/>
            <person name="Henrissat B."/>
            <person name="Kuo A."/>
            <person name="Liang C."/>
            <person name="Lipzen A."/>
            <person name="Lutzoni F."/>
            <person name="Magnuson J."/>
            <person name="Mondo S."/>
            <person name="Nolan M."/>
            <person name="Ohm R."/>
            <person name="Pangilinan J."/>
            <person name="Park H.-J."/>
            <person name="Ramirez L."/>
            <person name="Alfaro M."/>
            <person name="Sun H."/>
            <person name="Tritt A."/>
            <person name="Yoshinaga Y."/>
            <person name="Zwiers L.-H."/>
            <person name="Turgeon B."/>
            <person name="Goodwin S."/>
            <person name="Spatafora J."/>
            <person name="Crous P."/>
            <person name="Grigoriev I."/>
        </authorList>
    </citation>
    <scope>NUCLEOTIDE SEQUENCE</scope>
    <source>
        <strain evidence="4">CBS 262.69</strain>
    </source>
</reference>
<dbReference type="CDD" id="cd06257">
    <property type="entry name" value="DnaJ"/>
    <property type="match status" value="1"/>
</dbReference>
<dbReference type="OrthoDB" id="110024at2759"/>
<evidence type="ECO:0000256" key="2">
    <source>
        <dbReference type="SAM" id="MobiDB-lite"/>
    </source>
</evidence>
<protein>
    <submittedName>
        <fullName evidence="4">DnaJ-domain-containing protein</fullName>
    </submittedName>
</protein>
<dbReference type="PANTHER" id="PTHR44144:SF1">
    <property type="entry name" value="DNAJ HOMOLOG SUBFAMILY C MEMBER 9"/>
    <property type="match status" value="1"/>
</dbReference>
<feature type="coiled-coil region" evidence="1">
    <location>
        <begin position="185"/>
        <end position="215"/>
    </location>
</feature>
<organism evidence="4 5">
    <name type="scientific">Trichodelitschia bisporula</name>
    <dbReference type="NCBI Taxonomy" id="703511"/>
    <lineage>
        <taxon>Eukaryota</taxon>
        <taxon>Fungi</taxon>
        <taxon>Dikarya</taxon>
        <taxon>Ascomycota</taxon>
        <taxon>Pezizomycotina</taxon>
        <taxon>Dothideomycetes</taxon>
        <taxon>Dothideomycetes incertae sedis</taxon>
        <taxon>Phaeotrichales</taxon>
        <taxon>Phaeotrichaceae</taxon>
        <taxon>Trichodelitschia</taxon>
    </lineage>
</organism>
<keyword evidence="5" id="KW-1185">Reference proteome</keyword>
<feature type="compositionally biased region" description="Acidic residues" evidence="2">
    <location>
        <begin position="291"/>
        <end position="304"/>
    </location>
</feature>
<name>A0A6G1HYP9_9PEZI</name>
<dbReference type="Proteomes" id="UP000799640">
    <property type="component" value="Unassembled WGS sequence"/>
</dbReference>
<dbReference type="GO" id="GO:0005634">
    <property type="term" value="C:nucleus"/>
    <property type="evidence" value="ECO:0007669"/>
    <property type="project" value="TreeGrafter"/>
</dbReference>
<dbReference type="InterPro" id="IPR056453">
    <property type="entry name" value="HTH_DNAJC9"/>
</dbReference>
<keyword evidence="1" id="KW-0175">Coiled coil</keyword>
<accession>A0A6G1HYP9</accession>
<evidence type="ECO:0000313" key="4">
    <source>
        <dbReference type="EMBL" id="KAF2400865.1"/>
    </source>
</evidence>
<dbReference type="Pfam" id="PF00226">
    <property type="entry name" value="DnaJ"/>
    <property type="match status" value="1"/>
</dbReference>
<dbReference type="PROSITE" id="PS50076">
    <property type="entry name" value="DNAJ_2"/>
    <property type="match status" value="1"/>
</dbReference>
<dbReference type="InterPro" id="IPR052594">
    <property type="entry name" value="J_domain-containing_protein"/>
</dbReference>
<gene>
    <name evidence="4" type="ORF">EJ06DRAFT_509823</name>
</gene>
<evidence type="ECO:0000313" key="5">
    <source>
        <dbReference type="Proteomes" id="UP000799640"/>
    </source>
</evidence>
<dbReference type="SMART" id="SM00271">
    <property type="entry name" value="DnaJ"/>
    <property type="match status" value="1"/>
</dbReference>
<dbReference type="InterPro" id="IPR001623">
    <property type="entry name" value="DnaJ_domain"/>
</dbReference>
<dbReference type="FunFam" id="1.10.287.110:FF:000110">
    <property type="entry name" value="DnaJ domain protein (AFU_orthologue AFUA_2G13210)"/>
    <property type="match status" value="1"/>
</dbReference>
<feature type="compositionally biased region" description="Basic residues" evidence="2">
    <location>
        <begin position="308"/>
        <end position="323"/>
    </location>
</feature>
<dbReference type="Pfam" id="PF23302">
    <property type="entry name" value="HTH_DNAJC9"/>
    <property type="match status" value="1"/>
</dbReference>